<sequence>MVPSLPTSEDVELLTTSAHVEPRSDDEDDIRPGIPSPSFRTRPAGWHLASTDLACTGHADAPSLGWNLVSSLEPSGTGSRA</sequence>
<dbReference type="EMBL" id="BGPR01001479">
    <property type="protein sequence ID" value="GBM54960.1"/>
    <property type="molecule type" value="Genomic_DNA"/>
</dbReference>
<proteinExistence type="predicted"/>
<accession>A0A4Y2GMT1</accession>
<evidence type="ECO:0000313" key="3">
    <source>
        <dbReference type="Proteomes" id="UP000499080"/>
    </source>
</evidence>
<keyword evidence="3" id="KW-1185">Reference proteome</keyword>
<evidence type="ECO:0000256" key="1">
    <source>
        <dbReference type="SAM" id="MobiDB-lite"/>
    </source>
</evidence>
<reference evidence="2 3" key="1">
    <citation type="journal article" date="2019" name="Sci. Rep.">
        <title>Orb-weaving spider Araneus ventricosus genome elucidates the spidroin gene catalogue.</title>
        <authorList>
            <person name="Kono N."/>
            <person name="Nakamura H."/>
            <person name="Ohtoshi R."/>
            <person name="Moran D.A.P."/>
            <person name="Shinohara A."/>
            <person name="Yoshida Y."/>
            <person name="Fujiwara M."/>
            <person name="Mori M."/>
            <person name="Tomita M."/>
            <person name="Arakawa K."/>
        </authorList>
    </citation>
    <scope>NUCLEOTIDE SEQUENCE [LARGE SCALE GENOMIC DNA]</scope>
</reference>
<comment type="caution">
    <text evidence="2">The sequence shown here is derived from an EMBL/GenBank/DDBJ whole genome shotgun (WGS) entry which is preliminary data.</text>
</comment>
<gene>
    <name evidence="2" type="ORF">AVEN_33517_1</name>
</gene>
<name>A0A4Y2GMT1_ARAVE</name>
<feature type="region of interest" description="Disordered" evidence="1">
    <location>
        <begin position="1"/>
        <end position="43"/>
    </location>
</feature>
<dbReference type="Proteomes" id="UP000499080">
    <property type="component" value="Unassembled WGS sequence"/>
</dbReference>
<dbReference type="AlphaFoldDB" id="A0A4Y2GMT1"/>
<organism evidence="2 3">
    <name type="scientific">Araneus ventricosus</name>
    <name type="common">Orbweaver spider</name>
    <name type="synonym">Epeira ventricosa</name>
    <dbReference type="NCBI Taxonomy" id="182803"/>
    <lineage>
        <taxon>Eukaryota</taxon>
        <taxon>Metazoa</taxon>
        <taxon>Ecdysozoa</taxon>
        <taxon>Arthropoda</taxon>
        <taxon>Chelicerata</taxon>
        <taxon>Arachnida</taxon>
        <taxon>Araneae</taxon>
        <taxon>Araneomorphae</taxon>
        <taxon>Entelegynae</taxon>
        <taxon>Araneoidea</taxon>
        <taxon>Araneidae</taxon>
        <taxon>Araneus</taxon>
    </lineage>
</organism>
<evidence type="ECO:0000313" key="2">
    <source>
        <dbReference type="EMBL" id="GBM54960.1"/>
    </source>
</evidence>
<protein>
    <submittedName>
        <fullName evidence="2">Uncharacterized protein</fullName>
    </submittedName>
</protein>